<dbReference type="AlphaFoldDB" id="A0A382LQ33"/>
<organism evidence="1">
    <name type="scientific">marine metagenome</name>
    <dbReference type="NCBI Taxonomy" id="408172"/>
    <lineage>
        <taxon>unclassified sequences</taxon>
        <taxon>metagenomes</taxon>
        <taxon>ecological metagenomes</taxon>
    </lineage>
</organism>
<name>A0A382LQ33_9ZZZZ</name>
<sequence>NYLDEAEKKFDELRVASRAGFLTNYWPAITKIEGYKTNSIASLAKLIIPVRTNEYAGMKIVEATADIRTEILTKAWGLKAGLAVVESYRAGEDFRISLEATHKAQPALDTLEKMALLQNLTASTTLPTTNSVNGTVRELPGVALRDLFQLSVTNAFIVGDPFSGAYGDFFIASLKRIIPSRKRSFGEAKSTVTAGFKKAESIKLMKQAGEKVHQSVKAGKSLAEAAKESNLTVARLGPFNSAGGAIPGLANKANSEDFRTQALGLGVGAASELITSSTDPSDPISEEAAFVVKLTAKTPVSKDRFDAEFPAYLENERVNAAAQSYRPWLQSQTEDVYKFSLKTDWEGEGTIELETIDGDNGFYKQDTSVKIVAKPADKFVFKLRFPFIFKETFVFKEWS</sequence>
<feature type="non-terminal residue" evidence="1">
    <location>
        <position position="399"/>
    </location>
</feature>
<dbReference type="EMBL" id="UINC01087652">
    <property type="protein sequence ID" value="SVC37202.1"/>
    <property type="molecule type" value="Genomic_DNA"/>
</dbReference>
<gene>
    <name evidence="1" type="ORF">METZ01_LOCUS290056</name>
</gene>
<protein>
    <recommendedName>
        <fullName evidence="2">PpiC domain-containing protein</fullName>
    </recommendedName>
</protein>
<feature type="non-terminal residue" evidence="1">
    <location>
        <position position="1"/>
    </location>
</feature>
<evidence type="ECO:0000313" key="1">
    <source>
        <dbReference type="EMBL" id="SVC37202.1"/>
    </source>
</evidence>
<evidence type="ECO:0008006" key="2">
    <source>
        <dbReference type="Google" id="ProtNLM"/>
    </source>
</evidence>
<accession>A0A382LQ33</accession>
<reference evidence="1" key="1">
    <citation type="submission" date="2018-05" db="EMBL/GenBank/DDBJ databases">
        <authorList>
            <person name="Lanie J.A."/>
            <person name="Ng W.-L."/>
            <person name="Kazmierczak K.M."/>
            <person name="Andrzejewski T.M."/>
            <person name="Davidsen T.M."/>
            <person name="Wayne K.J."/>
            <person name="Tettelin H."/>
            <person name="Glass J.I."/>
            <person name="Rusch D."/>
            <person name="Podicherti R."/>
            <person name="Tsui H.-C.T."/>
            <person name="Winkler M.E."/>
        </authorList>
    </citation>
    <scope>NUCLEOTIDE SEQUENCE</scope>
</reference>
<proteinExistence type="predicted"/>